<gene>
    <name evidence="4" type="ORF">GTP90_04600</name>
</gene>
<feature type="transmembrane region" description="Helical" evidence="1">
    <location>
        <begin position="12"/>
        <end position="32"/>
    </location>
</feature>
<dbReference type="InterPro" id="IPR016047">
    <property type="entry name" value="M23ase_b-sheet_dom"/>
</dbReference>
<keyword evidence="1" id="KW-0472">Membrane</keyword>
<feature type="domain" description="Peptidase M56" evidence="3">
    <location>
        <begin position="11"/>
        <end position="306"/>
    </location>
</feature>
<feature type="transmembrane region" description="Helical" evidence="1">
    <location>
        <begin position="348"/>
        <end position="367"/>
    </location>
</feature>
<evidence type="ECO:0000259" key="3">
    <source>
        <dbReference type="Pfam" id="PF05569"/>
    </source>
</evidence>
<reference evidence="4" key="1">
    <citation type="submission" date="2019-12" db="EMBL/GenBank/DDBJ databases">
        <title>Novel species isolated from a subtropical stream in China.</title>
        <authorList>
            <person name="Lu H."/>
        </authorList>
    </citation>
    <scope>NUCLEOTIDE SEQUENCE [LARGE SCALE GENOMIC DNA]</scope>
    <source>
        <strain evidence="4">FT81W</strain>
    </source>
</reference>
<proteinExistence type="predicted"/>
<dbReference type="GO" id="GO:0004222">
    <property type="term" value="F:metalloendopeptidase activity"/>
    <property type="evidence" value="ECO:0007669"/>
    <property type="project" value="TreeGrafter"/>
</dbReference>
<evidence type="ECO:0000313" key="4">
    <source>
        <dbReference type="EMBL" id="MYM93139.1"/>
    </source>
</evidence>
<dbReference type="Gene3D" id="2.70.70.10">
    <property type="entry name" value="Glucose Permease (Domain IIA)"/>
    <property type="match status" value="1"/>
</dbReference>
<evidence type="ECO:0000259" key="2">
    <source>
        <dbReference type="Pfam" id="PF01551"/>
    </source>
</evidence>
<organism evidence="4 5">
    <name type="scientific">Duganella vulcania</name>
    <dbReference type="NCBI Taxonomy" id="2692166"/>
    <lineage>
        <taxon>Bacteria</taxon>
        <taxon>Pseudomonadati</taxon>
        <taxon>Pseudomonadota</taxon>
        <taxon>Betaproteobacteria</taxon>
        <taxon>Burkholderiales</taxon>
        <taxon>Oxalobacteraceae</taxon>
        <taxon>Telluria group</taxon>
        <taxon>Duganella</taxon>
    </lineage>
</organism>
<dbReference type="CDD" id="cd12797">
    <property type="entry name" value="M23_peptidase"/>
    <property type="match status" value="1"/>
</dbReference>
<dbReference type="InterPro" id="IPR008756">
    <property type="entry name" value="Peptidase_M56"/>
</dbReference>
<dbReference type="Pfam" id="PF01551">
    <property type="entry name" value="Peptidase_M23"/>
    <property type="match status" value="1"/>
</dbReference>
<feature type="transmembrane region" description="Helical" evidence="1">
    <location>
        <begin position="44"/>
        <end position="62"/>
    </location>
</feature>
<dbReference type="PANTHER" id="PTHR21666">
    <property type="entry name" value="PEPTIDASE-RELATED"/>
    <property type="match status" value="1"/>
</dbReference>
<dbReference type="RefSeq" id="WP_161082390.1">
    <property type="nucleotide sequence ID" value="NZ_WWCX01000003.1"/>
</dbReference>
<accession>A0A845GKE8</accession>
<name>A0A845GKE8_9BURK</name>
<feature type="domain" description="M23ase beta-sheet core" evidence="2">
    <location>
        <begin position="437"/>
        <end position="534"/>
    </location>
</feature>
<dbReference type="EMBL" id="WWCX01000003">
    <property type="protein sequence ID" value="MYM93139.1"/>
    <property type="molecule type" value="Genomic_DNA"/>
</dbReference>
<sequence>MMIAYLVLFKWMLASVSCVLAGTLVWALLAVALRRWPALLPRRALWLAAQGVTAGAALLALMPHSTQHSLAPTVTLSAAESSAIRDALPSLAGAAPEHTSEAVAPAASVAAAVAVAPAASQAQFNDAGDSDLPPLALVLPVAWTLVYAAGLAGMLARWLRARRVWRGLLAASQRLSPRELRAHWAFDTAQLTEIASHRLAVMETDAAISPMLVGVRRPVLLLPRHLRGFSTEQQHMVIAHELHHWRARDPLCLGVAALLQTVFWFNPALRWMNGKMEWALELTCDQRVLAGRPQQQRKQYAAALLLQWKAQTAAMPTGGVAFGGIDGATATARIRQMQQAALPVPSKAAAWSVAALMATVLAGGALLQPALAFNVDRQLAPAPLLSAPAANTAMPVARPADGNAAAASPVDKAWRNPLDKMRVTGLFGVRRDMLVTPHKGIDIAAPSGTPVHAVADGVVVSAGQLTENASRYGKTVILQHGAQRTLYAHLTSMSVKPGAIVKAGQQIGTVGETGFATGPHLHFEVRQDETLIDPATRLANLDAVSTRHALLVRRQQLGY</sequence>
<comment type="caution">
    <text evidence="4">The sequence shown here is derived from an EMBL/GenBank/DDBJ whole genome shotgun (WGS) entry which is preliminary data.</text>
</comment>
<dbReference type="Proteomes" id="UP000447355">
    <property type="component" value="Unassembled WGS sequence"/>
</dbReference>
<dbReference type="InterPro" id="IPR050570">
    <property type="entry name" value="Cell_wall_metabolism_enzyme"/>
</dbReference>
<evidence type="ECO:0000256" key="1">
    <source>
        <dbReference type="SAM" id="Phobius"/>
    </source>
</evidence>
<dbReference type="PANTHER" id="PTHR21666:SF270">
    <property type="entry name" value="MUREIN HYDROLASE ACTIVATOR ENVC"/>
    <property type="match status" value="1"/>
</dbReference>
<dbReference type="SUPFAM" id="SSF51261">
    <property type="entry name" value="Duplicated hybrid motif"/>
    <property type="match status" value="1"/>
</dbReference>
<evidence type="ECO:0000313" key="5">
    <source>
        <dbReference type="Proteomes" id="UP000447355"/>
    </source>
</evidence>
<keyword evidence="1" id="KW-0812">Transmembrane</keyword>
<feature type="transmembrane region" description="Helical" evidence="1">
    <location>
        <begin position="135"/>
        <end position="156"/>
    </location>
</feature>
<dbReference type="InterPro" id="IPR011055">
    <property type="entry name" value="Dup_hybrid_motif"/>
</dbReference>
<protein>
    <submittedName>
        <fullName evidence="4">Peptidoglycan DD-metalloendopeptidase family protein</fullName>
    </submittedName>
</protein>
<dbReference type="AlphaFoldDB" id="A0A845GKE8"/>
<keyword evidence="1" id="KW-1133">Transmembrane helix</keyword>
<dbReference type="Pfam" id="PF05569">
    <property type="entry name" value="Peptidase_M56"/>
    <property type="match status" value="1"/>
</dbReference>
<dbReference type="CDD" id="cd07341">
    <property type="entry name" value="M56_BlaR1_MecR1_like"/>
    <property type="match status" value="1"/>
</dbReference>